<dbReference type="InterPro" id="IPR009057">
    <property type="entry name" value="Homeodomain-like_sf"/>
</dbReference>
<keyword evidence="2" id="KW-0238">DNA-binding</keyword>
<keyword evidence="1" id="KW-0805">Transcription regulation</keyword>
<sequence>MSILKYTVLPLKQRALEPFVKRISYIENETVEPQFHSIPPIGANGLSFYFGAPMRHIVNHETKPLPKGASVLGTITEGGITVIHQGCVKQIYIEFTPTGFYRLFHKDGSKFTNSLPADLSTIDAQMLESKLENCSRNIKSVQEVFENYLLSRVPNALPKIPLIDTVVELMQTDVIGKRSIGDICEKVDVNQKYLFRLFKKVIGVSPKKYYRTLQWNTIMTMINQNEEESLTKIALECGFYDHPSFTKEFKKFMQISPSEFINGEIRLVELVLKRND</sequence>
<evidence type="ECO:0000313" key="5">
    <source>
        <dbReference type="EMBL" id="CAZ97547.1"/>
    </source>
</evidence>
<feature type="domain" description="HTH araC/xylS-type" evidence="4">
    <location>
        <begin position="164"/>
        <end position="263"/>
    </location>
</feature>
<evidence type="ECO:0000256" key="1">
    <source>
        <dbReference type="ARBA" id="ARBA00023015"/>
    </source>
</evidence>
<organism evidence="5 6">
    <name type="scientific">Zobellia galactanivorans (strain DSM 12802 / CCUG 47099 / CIP 106680 / NCIMB 13871 / Dsij)</name>
    <dbReference type="NCBI Taxonomy" id="63186"/>
    <lineage>
        <taxon>Bacteria</taxon>
        <taxon>Pseudomonadati</taxon>
        <taxon>Bacteroidota</taxon>
        <taxon>Flavobacteriia</taxon>
        <taxon>Flavobacteriales</taxon>
        <taxon>Flavobacteriaceae</taxon>
        <taxon>Zobellia</taxon>
    </lineage>
</organism>
<evidence type="ECO:0000313" key="6">
    <source>
        <dbReference type="Proteomes" id="UP000008898"/>
    </source>
</evidence>
<dbReference type="InterPro" id="IPR018060">
    <property type="entry name" value="HTH_AraC"/>
</dbReference>
<accession>G0L0P4</accession>
<keyword evidence="6" id="KW-1185">Reference proteome</keyword>
<evidence type="ECO:0000256" key="2">
    <source>
        <dbReference type="ARBA" id="ARBA00023125"/>
    </source>
</evidence>
<gene>
    <name evidence="5" type="ordered locus">zobellia_3409</name>
</gene>
<dbReference type="KEGG" id="zga:ZOBELLIA_3409"/>
<dbReference type="Pfam" id="PF12833">
    <property type="entry name" value="HTH_18"/>
    <property type="match status" value="1"/>
</dbReference>
<keyword evidence="3" id="KW-0804">Transcription</keyword>
<dbReference type="RefSeq" id="WP_013994738.1">
    <property type="nucleotide sequence ID" value="NC_015844.1"/>
</dbReference>
<dbReference type="STRING" id="63186.ZOBELLIA_3409"/>
<dbReference type="GO" id="GO:0003700">
    <property type="term" value="F:DNA-binding transcription factor activity"/>
    <property type="evidence" value="ECO:0007669"/>
    <property type="project" value="InterPro"/>
</dbReference>
<protein>
    <submittedName>
        <fullName evidence="5">AraC-type transcriptional regulator</fullName>
    </submittedName>
</protein>
<dbReference type="PROSITE" id="PS01124">
    <property type="entry name" value="HTH_ARAC_FAMILY_2"/>
    <property type="match status" value="1"/>
</dbReference>
<dbReference type="GO" id="GO:0043565">
    <property type="term" value="F:sequence-specific DNA binding"/>
    <property type="evidence" value="ECO:0007669"/>
    <property type="project" value="InterPro"/>
</dbReference>
<evidence type="ECO:0000259" key="4">
    <source>
        <dbReference type="PROSITE" id="PS01124"/>
    </source>
</evidence>
<name>G0L0P4_ZOBGA</name>
<dbReference type="AlphaFoldDB" id="G0L0P4"/>
<reference evidence="6" key="1">
    <citation type="submission" date="2009-07" db="EMBL/GenBank/DDBJ databases">
        <title>Complete genome sequence of Zobellia galactanivorans Dsij.</title>
        <authorList>
            <consortium name="Genoscope - CEA"/>
        </authorList>
    </citation>
    <scope>NUCLEOTIDE SEQUENCE [LARGE SCALE GENOMIC DNA]</scope>
    <source>
        <strain evidence="6">DSM 12802 / CCUG 47099 / CIP 106680 / NCIMB 13871 / Dsij</strain>
    </source>
</reference>
<dbReference type="HOGENOM" id="CLU_066193_1_1_10"/>
<dbReference type="PANTHER" id="PTHR43280:SF2">
    <property type="entry name" value="HTH-TYPE TRANSCRIPTIONAL REGULATOR EXSA"/>
    <property type="match status" value="1"/>
</dbReference>
<dbReference type="SUPFAM" id="SSF46689">
    <property type="entry name" value="Homeodomain-like"/>
    <property type="match status" value="2"/>
</dbReference>
<reference evidence="5 6" key="2">
    <citation type="journal article" date="2012" name="Environ. Microbiol.">
        <title>Characterization of the first alginolytic operons in a marine bacterium: from their emergence in marine Flavobacteriia to their independent transfers to marine Proteobacteria and human gut Bacteroides.</title>
        <authorList>
            <person name="Thomas F."/>
            <person name="Barbeyron T."/>
            <person name="Tonon T."/>
            <person name="Genicot S."/>
            <person name="Czjzek M."/>
            <person name="Michel G."/>
        </authorList>
    </citation>
    <scope>NUCLEOTIDE SEQUENCE [LARGE SCALE GENOMIC DNA]</scope>
    <source>
        <strain evidence="6">DSM 12802 / CCUG 47099 / CIP 106680 / NCIMB 13871 / Dsij</strain>
    </source>
</reference>
<evidence type="ECO:0000256" key="3">
    <source>
        <dbReference type="ARBA" id="ARBA00023163"/>
    </source>
</evidence>
<dbReference type="Proteomes" id="UP000008898">
    <property type="component" value="Chromosome"/>
</dbReference>
<dbReference type="EMBL" id="FP476056">
    <property type="protein sequence ID" value="CAZ97547.1"/>
    <property type="molecule type" value="Genomic_DNA"/>
</dbReference>
<dbReference type="OrthoDB" id="511992at2"/>
<dbReference type="SMART" id="SM00342">
    <property type="entry name" value="HTH_ARAC"/>
    <property type="match status" value="1"/>
</dbReference>
<dbReference type="Gene3D" id="1.10.10.60">
    <property type="entry name" value="Homeodomain-like"/>
    <property type="match status" value="1"/>
</dbReference>
<dbReference type="PANTHER" id="PTHR43280">
    <property type="entry name" value="ARAC-FAMILY TRANSCRIPTIONAL REGULATOR"/>
    <property type="match status" value="1"/>
</dbReference>
<proteinExistence type="predicted"/>